<accession>A0A0L8BXY5</accession>
<dbReference type="RefSeq" id="WP_053249121.1">
    <property type="nucleotide sequence ID" value="NZ_LGAP01000005.1"/>
</dbReference>
<dbReference type="InterPro" id="IPR049591">
    <property type="entry name" value="CE4_u4-like"/>
</dbReference>
<dbReference type="InterPro" id="IPR011330">
    <property type="entry name" value="Glyco_hydro/deAcase_b/a-brl"/>
</dbReference>
<dbReference type="AlphaFoldDB" id="A0A0L8BXY5"/>
<sequence>MTVDAGWQLLVDELDRARARGRKVDFWLRDDDAVEPTALLDRLLLLAASHAIPVTLAVPPAPATDALARRIAGIADISVAAHGWAHRNHAPPEEKKQELGAHRPHAVILDELRRGVERLQTLFPEHFVPMLVPPWNRIDPALLQRLPEIGFSVLSVFGPEKPSPFPLANTHVDVMDWRGTRGCRDHRLIIADIVERMRQVSGDAEGREDQKGRTIGLLSHHLVHDEAVWDFLEMLFTVTAGHTGCRWRQASDLIGR</sequence>
<reference evidence="2" key="1">
    <citation type="submission" date="2015-07" db="EMBL/GenBank/DDBJ databases">
        <title>Whole genome sequence of an Ensifer adhaerens strain isolated from a cave pool in the Wind Cave National Park.</title>
        <authorList>
            <person name="Eng W.W.H."/>
            <person name="Gan H.M."/>
            <person name="Barton H.A."/>
            <person name="Savka M.A."/>
        </authorList>
    </citation>
    <scope>NUCLEOTIDE SEQUENCE [LARGE SCALE GENOMIC DNA]</scope>
    <source>
        <strain evidence="2">SD006</strain>
    </source>
</reference>
<evidence type="ECO:0000313" key="2">
    <source>
        <dbReference type="Proteomes" id="UP000037425"/>
    </source>
</evidence>
<dbReference type="GO" id="GO:0005975">
    <property type="term" value="P:carbohydrate metabolic process"/>
    <property type="evidence" value="ECO:0007669"/>
    <property type="project" value="InterPro"/>
</dbReference>
<protein>
    <submittedName>
        <fullName evidence="1">Polysaccharide deacetylase</fullName>
    </submittedName>
</protein>
<dbReference type="CDD" id="cd10928">
    <property type="entry name" value="CE4_u4"/>
    <property type="match status" value="1"/>
</dbReference>
<dbReference type="EMBL" id="LGAP01000005">
    <property type="protein sequence ID" value="KOF19557.1"/>
    <property type="molecule type" value="Genomic_DNA"/>
</dbReference>
<dbReference type="SUPFAM" id="SSF88713">
    <property type="entry name" value="Glycoside hydrolase/deacetylase"/>
    <property type="match status" value="1"/>
</dbReference>
<gene>
    <name evidence="1" type="ORF">AC244_12440</name>
</gene>
<dbReference type="OrthoDB" id="6086702at2"/>
<proteinExistence type="predicted"/>
<comment type="caution">
    <text evidence="1">The sequence shown here is derived from an EMBL/GenBank/DDBJ whole genome shotgun (WGS) entry which is preliminary data.</text>
</comment>
<dbReference type="Proteomes" id="UP000037425">
    <property type="component" value="Unassembled WGS sequence"/>
</dbReference>
<evidence type="ECO:0000313" key="1">
    <source>
        <dbReference type="EMBL" id="KOF19557.1"/>
    </source>
</evidence>
<organism evidence="1 2">
    <name type="scientific">Ensifer adhaerens</name>
    <name type="common">Sinorhizobium morelense</name>
    <dbReference type="NCBI Taxonomy" id="106592"/>
    <lineage>
        <taxon>Bacteria</taxon>
        <taxon>Pseudomonadati</taxon>
        <taxon>Pseudomonadota</taxon>
        <taxon>Alphaproteobacteria</taxon>
        <taxon>Hyphomicrobiales</taxon>
        <taxon>Rhizobiaceae</taxon>
        <taxon>Sinorhizobium/Ensifer group</taxon>
        <taxon>Ensifer</taxon>
    </lineage>
</organism>
<dbReference type="PATRIC" id="fig|106592.7.peg.6436"/>
<dbReference type="Gene3D" id="3.20.20.370">
    <property type="entry name" value="Glycoside hydrolase/deacetylase"/>
    <property type="match status" value="1"/>
</dbReference>
<name>A0A0L8BXY5_ENSAD</name>